<comment type="caution">
    <text evidence="1">The sequence shown here is derived from an EMBL/GenBank/DDBJ whole genome shotgun (WGS) entry which is preliminary data.</text>
</comment>
<reference evidence="1 2" key="1">
    <citation type="submission" date="2017-10" db="EMBL/GenBank/DDBJ databases">
        <title>Extensive intraspecific genome diversity in a model arbuscular mycorrhizal fungus.</title>
        <authorList>
            <person name="Chen E.C.H."/>
            <person name="Morin E."/>
            <person name="Baudet D."/>
            <person name="Noel J."/>
            <person name="Ndikumana S."/>
            <person name="Charron P."/>
            <person name="St-Onge C."/>
            <person name="Giorgi J."/>
            <person name="Grigoriev I.V."/>
            <person name="Roux C."/>
            <person name="Martin F.M."/>
            <person name="Corradi N."/>
        </authorList>
    </citation>
    <scope>NUCLEOTIDE SEQUENCE [LARGE SCALE GENOMIC DNA]</scope>
    <source>
        <strain evidence="1 2">A1</strain>
    </source>
</reference>
<protein>
    <submittedName>
        <fullName evidence="1">Uncharacterized protein</fullName>
    </submittedName>
</protein>
<dbReference type="VEuPathDB" id="FungiDB:FUN_010693"/>
<accession>A0A2I1FG24</accession>
<dbReference type="EMBL" id="LLXH01000364">
    <property type="protein sequence ID" value="PKC67889.1"/>
    <property type="molecule type" value="Genomic_DNA"/>
</dbReference>
<reference evidence="1 2" key="2">
    <citation type="submission" date="2017-10" db="EMBL/GenBank/DDBJ databases">
        <title>Genome analyses suggest a sexual origin of heterokaryosis in a supposedly ancient asexual fungus.</title>
        <authorList>
            <person name="Corradi N."/>
            <person name="Sedzielewska K."/>
            <person name="Noel J."/>
            <person name="Charron P."/>
            <person name="Farinelli L."/>
            <person name="Marton T."/>
            <person name="Kruger M."/>
            <person name="Pelin A."/>
            <person name="Brachmann A."/>
            <person name="Corradi N."/>
        </authorList>
    </citation>
    <scope>NUCLEOTIDE SEQUENCE [LARGE SCALE GENOMIC DNA]</scope>
    <source>
        <strain evidence="1 2">A1</strain>
    </source>
</reference>
<dbReference type="VEuPathDB" id="FungiDB:RhiirFUN_021331"/>
<dbReference type="OrthoDB" id="2437917at2759"/>
<organism evidence="1 2">
    <name type="scientific">Rhizophagus irregularis</name>
    <dbReference type="NCBI Taxonomy" id="588596"/>
    <lineage>
        <taxon>Eukaryota</taxon>
        <taxon>Fungi</taxon>
        <taxon>Fungi incertae sedis</taxon>
        <taxon>Mucoromycota</taxon>
        <taxon>Glomeromycotina</taxon>
        <taxon>Glomeromycetes</taxon>
        <taxon>Glomerales</taxon>
        <taxon>Glomeraceae</taxon>
        <taxon>Rhizophagus</taxon>
    </lineage>
</organism>
<dbReference type="VEuPathDB" id="FungiDB:FUN_004629"/>
<evidence type="ECO:0000313" key="2">
    <source>
        <dbReference type="Proteomes" id="UP000232688"/>
    </source>
</evidence>
<name>A0A2I1FG24_9GLOM</name>
<dbReference type="VEuPathDB" id="FungiDB:RhiirFUN_004721"/>
<dbReference type="VEuPathDB" id="FungiDB:RhiirA1_393343"/>
<evidence type="ECO:0000313" key="1">
    <source>
        <dbReference type="EMBL" id="PKC67889.1"/>
    </source>
</evidence>
<proteinExistence type="predicted"/>
<dbReference type="AlphaFoldDB" id="A0A2I1FG24"/>
<gene>
    <name evidence="1" type="ORF">RhiirA1_393343</name>
</gene>
<dbReference type="Proteomes" id="UP000232688">
    <property type="component" value="Unassembled WGS sequence"/>
</dbReference>
<sequence>MINTHITPGKLVATGAIVSELHYGPYSRDWWIFSDENAFYPIPLRLGLEIMLQLNRQPFIIRIVRHVHSPLQPGYICEGKGQSSGVIESASKAITSVYQSVFGTKTKYAGLSYLGLEQLDTVQKLLEGIIFRPFIIETENISIFVGCLGKIRSNTKNSQIIAVYKDISPNAVWRKTGILKSISGDTLFAMNHTITLQKLGQAVLLLQVSMPNECTLADWHDKTIMKHLFKFHLKKVASGSVEEWHQVFQNWAQQKSNIIELFTHIGKIYNSSHEFHERELRGWRAMFHAAGCTNITPREKEISNVEFWTNVTNPKKDHETIANLYVGGFLNITIPSPADVFWNCFRDSYNVNPNGTDGKIRILSIIGESFIYKDMIDELEVSPNSINAAQKFSRINGPGCVALKKPNITRSKMSEVKEKQFELFFADKENVNMSSYKEKFSATYPDGMKRTSFMARLQNGQFKYREDLGGLCLTCNDYGYQPIENLIELVNMNFSDKILRGILIHKLELLHRHLKRDYEKELVMNEDGTTDHECDTFFTIFEDLRYQLDISYHTKLQEYQEQLKCYLAHQTCKKYLNAQFNSTLRELDNEGAVIIVDYKMRILPKTSRETKSEFFGKRGWTLHTTLVFRKIDEDLDIQAYDHWSSDTKQDAWFTASCFEAVFETINPKPRWIKIISDNGGHYHNSELMVIISHWYCWYNVEIAHAIKRYVRVGCDLVDGTNIETALQDLSGTSVAHIEPNRDQLSGQIAVENDTSG</sequence>